<organism evidence="4 5">
    <name type="scientific">Colletotrichum paranaense</name>
    <dbReference type="NCBI Taxonomy" id="1914294"/>
    <lineage>
        <taxon>Eukaryota</taxon>
        <taxon>Fungi</taxon>
        <taxon>Dikarya</taxon>
        <taxon>Ascomycota</taxon>
        <taxon>Pezizomycotina</taxon>
        <taxon>Sordariomycetes</taxon>
        <taxon>Hypocreomycetidae</taxon>
        <taxon>Glomerellales</taxon>
        <taxon>Glomerellaceae</taxon>
        <taxon>Colletotrichum</taxon>
        <taxon>Colletotrichum acutatum species complex</taxon>
    </lineage>
</organism>
<dbReference type="EMBL" id="MOPA01000018">
    <property type="protein sequence ID" value="KAK1520117.1"/>
    <property type="molecule type" value="Genomic_DNA"/>
</dbReference>
<feature type="compositionally biased region" description="Polar residues" evidence="2">
    <location>
        <begin position="565"/>
        <end position="577"/>
    </location>
</feature>
<feature type="domain" description="BHLH" evidence="3">
    <location>
        <begin position="584"/>
        <end position="659"/>
    </location>
</feature>
<dbReference type="GO" id="GO:0003677">
    <property type="term" value="F:DNA binding"/>
    <property type="evidence" value="ECO:0007669"/>
    <property type="project" value="UniProtKB-KW"/>
</dbReference>
<evidence type="ECO:0000313" key="4">
    <source>
        <dbReference type="EMBL" id="KAK1520117.1"/>
    </source>
</evidence>
<evidence type="ECO:0000313" key="5">
    <source>
        <dbReference type="Proteomes" id="UP001241169"/>
    </source>
</evidence>
<evidence type="ECO:0000259" key="3">
    <source>
        <dbReference type="PROSITE" id="PS50888"/>
    </source>
</evidence>
<proteinExistence type="predicted"/>
<evidence type="ECO:0000256" key="1">
    <source>
        <dbReference type="SAM" id="Coils"/>
    </source>
</evidence>
<dbReference type="InterPro" id="IPR036638">
    <property type="entry name" value="HLH_DNA-bd_sf"/>
</dbReference>
<feature type="compositionally biased region" description="Low complexity" evidence="2">
    <location>
        <begin position="532"/>
        <end position="557"/>
    </location>
</feature>
<accession>A0ABQ9RZL1</accession>
<dbReference type="Proteomes" id="UP001241169">
    <property type="component" value="Unassembled WGS sequence"/>
</dbReference>
<keyword evidence="1" id="KW-0175">Coiled coil</keyword>
<keyword evidence="4" id="KW-0238">DNA-binding</keyword>
<keyword evidence="5" id="KW-1185">Reference proteome</keyword>
<feature type="region of interest" description="Disordered" evidence="2">
    <location>
        <begin position="614"/>
        <end position="644"/>
    </location>
</feature>
<dbReference type="Pfam" id="PF00010">
    <property type="entry name" value="HLH"/>
    <property type="match status" value="1"/>
</dbReference>
<dbReference type="RefSeq" id="XP_060341849.1">
    <property type="nucleotide sequence ID" value="XM_060499417.1"/>
</dbReference>
<feature type="compositionally biased region" description="Basic and acidic residues" evidence="2">
    <location>
        <begin position="578"/>
        <end position="591"/>
    </location>
</feature>
<feature type="coiled-coil region" evidence="1">
    <location>
        <begin position="649"/>
        <end position="683"/>
    </location>
</feature>
<feature type="region of interest" description="Disordered" evidence="2">
    <location>
        <begin position="162"/>
        <end position="197"/>
    </location>
</feature>
<feature type="compositionally biased region" description="Polar residues" evidence="2">
    <location>
        <begin position="178"/>
        <end position="197"/>
    </location>
</feature>
<dbReference type="SMART" id="SM00353">
    <property type="entry name" value="HLH"/>
    <property type="match status" value="1"/>
</dbReference>
<name>A0ABQ9RZL1_9PEZI</name>
<feature type="region of interest" description="Disordered" evidence="2">
    <location>
        <begin position="455"/>
        <end position="591"/>
    </location>
</feature>
<dbReference type="PROSITE" id="PS50888">
    <property type="entry name" value="BHLH"/>
    <property type="match status" value="1"/>
</dbReference>
<evidence type="ECO:0000256" key="2">
    <source>
        <dbReference type="SAM" id="MobiDB-lite"/>
    </source>
</evidence>
<protein>
    <submittedName>
        <fullName evidence="4">Helix-loop-helix DNA-binding domain-containing protein</fullName>
    </submittedName>
</protein>
<feature type="compositionally biased region" description="Basic and acidic residues" evidence="2">
    <location>
        <begin position="461"/>
        <end position="473"/>
    </location>
</feature>
<feature type="region of interest" description="Disordered" evidence="2">
    <location>
        <begin position="685"/>
        <end position="717"/>
    </location>
</feature>
<dbReference type="Gene3D" id="4.10.280.10">
    <property type="entry name" value="Helix-loop-helix DNA-binding domain"/>
    <property type="match status" value="1"/>
</dbReference>
<dbReference type="InterPro" id="IPR011598">
    <property type="entry name" value="bHLH_dom"/>
</dbReference>
<sequence>MAHTPNDNTPFYEYLVDDPEVSISPGVAFHFSPFGAFLPGVRPSGAPISCGQALNQTTSSFRAMPLGPFFICRPERYTNVTRQALDQAIKGASEDMMPRGKLMRQTAMRRRRVEQAVSSRITGPFAKEKKKVEDRRKKSDDYFYQQMIASTPLSPHFSPEVFGGAFDVGDRQHHATRPGNQTTQLSPGHNRPNAINESTTATPLNQVQAIAGIPGLPIPVSVSTAQFPQIHNLGGLQHLNQQHQQNHPQLHPSALGLGLELGTLGLTHAEGNQGLQHQFGPAAAPAPNIAADQQGTSSHLHLQGHQRAPAHAAAWLPPGYGVPVYHDNPQQHVDATSSSATAAGVNPPVTLSAAAGLSTDGRNQNVGVGGGHLYDFGFAAPPLPSTSEQSFLGGGVYADITPLSTTVAVTAHPQPPTTTFDFHASPWRPRLQDSSSVTLTPNIAAVAAAELNHDVRKHSKSSMETDSDVKDPSWDDDDNEAQDRRGGAGAMKTSSSSSPGTRKPQRKGKRRAVADPEAGGNYDNDEPTSPAGRTSVSGRSVKSVSVASSAGSSTKTAPAPRLRSASRTSKNALQKPTESLEERRTRASHNLVEKQYRNRLNAQFEGLLNALPEQVRGPAGAGDGDESDPQAAAAAAANEERRVSKAEVLDMARRHIQNLERERETLHRERGELLRNLETLEREAAVNGGGGGRLDEFLDVEGVPDERGESSSSWRNA</sequence>
<dbReference type="SUPFAM" id="SSF47459">
    <property type="entry name" value="HLH, helix-loop-helix DNA-binding domain"/>
    <property type="match status" value="1"/>
</dbReference>
<comment type="caution">
    <text evidence="4">The sequence shown here is derived from an EMBL/GenBank/DDBJ whole genome shotgun (WGS) entry which is preliminary data.</text>
</comment>
<dbReference type="GeneID" id="85383316"/>
<reference evidence="4 5" key="1">
    <citation type="submission" date="2016-10" db="EMBL/GenBank/DDBJ databases">
        <title>The genome sequence of Colletotrichum fioriniae PJ7.</title>
        <authorList>
            <person name="Baroncelli R."/>
        </authorList>
    </citation>
    <scope>NUCLEOTIDE SEQUENCE [LARGE SCALE GENOMIC DNA]</scope>
    <source>
        <strain evidence="4 5">IMI 384185</strain>
    </source>
</reference>
<dbReference type="CDD" id="cd11395">
    <property type="entry name" value="bHLHzip_SREBP_like"/>
    <property type="match status" value="1"/>
</dbReference>
<gene>
    <name evidence="4" type="ORF">CPAR01_15168</name>
</gene>